<reference evidence="3" key="1">
    <citation type="journal article" date="2017" name="Nat. Microbiol.">
        <title>Global analysis of biosynthetic gene clusters reveals vast potential of secondary metabolite production in Penicillium species.</title>
        <authorList>
            <person name="Nielsen J.C."/>
            <person name="Grijseels S."/>
            <person name="Prigent S."/>
            <person name="Ji B."/>
            <person name="Dainat J."/>
            <person name="Nielsen K.F."/>
            <person name="Frisvad J.C."/>
            <person name="Workman M."/>
            <person name="Nielsen J."/>
        </authorList>
    </citation>
    <scope>NUCLEOTIDE SEQUENCE [LARGE SCALE GENOMIC DNA]</scope>
    <source>
        <strain evidence="3">IBT 31811</strain>
    </source>
</reference>
<proteinExistence type="predicted"/>
<dbReference type="Proteomes" id="UP000191672">
    <property type="component" value="Unassembled WGS sequence"/>
</dbReference>
<evidence type="ECO:0000313" key="3">
    <source>
        <dbReference type="Proteomes" id="UP000191672"/>
    </source>
</evidence>
<name>A0A1V6Q8P1_9EURO</name>
<protein>
    <submittedName>
        <fullName evidence="2">Uncharacterized protein</fullName>
    </submittedName>
</protein>
<evidence type="ECO:0000313" key="2">
    <source>
        <dbReference type="EMBL" id="OQD85347.1"/>
    </source>
</evidence>
<organism evidence="2 3">
    <name type="scientific">Penicillium antarcticum</name>
    <dbReference type="NCBI Taxonomy" id="416450"/>
    <lineage>
        <taxon>Eukaryota</taxon>
        <taxon>Fungi</taxon>
        <taxon>Dikarya</taxon>
        <taxon>Ascomycota</taxon>
        <taxon>Pezizomycotina</taxon>
        <taxon>Eurotiomycetes</taxon>
        <taxon>Eurotiomycetidae</taxon>
        <taxon>Eurotiales</taxon>
        <taxon>Aspergillaceae</taxon>
        <taxon>Penicillium</taxon>
    </lineage>
</organism>
<gene>
    <name evidence="2" type="ORF">PENANT_c010G08312</name>
</gene>
<keyword evidence="3" id="KW-1185">Reference proteome</keyword>
<feature type="compositionally biased region" description="Polar residues" evidence="1">
    <location>
        <begin position="1"/>
        <end position="16"/>
    </location>
</feature>
<evidence type="ECO:0000256" key="1">
    <source>
        <dbReference type="SAM" id="MobiDB-lite"/>
    </source>
</evidence>
<dbReference type="AlphaFoldDB" id="A0A1V6Q8P1"/>
<accession>A0A1V6Q8P1</accession>
<comment type="caution">
    <text evidence="2">The sequence shown here is derived from an EMBL/GenBank/DDBJ whole genome shotgun (WGS) entry which is preliminary data.</text>
</comment>
<feature type="region of interest" description="Disordered" evidence="1">
    <location>
        <begin position="1"/>
        <end position="34"/>
    </location>
</feature>
<sequence length="61" mass="6901">MSPDLRSQQPYTNRQDTYAPMHTQLDLDTATDTDHLSQPNLALEHTTCSNSKQATLNIQNK</sequence>
<dbReference type="EMBL" id="MDYN01000010">
    <property type="protein sequence ID" value="OQD85347.1"/>
    <property type="molecule type" value="Genomic_DNA"/>
</dbReference>